<gene>
    <name evidence="1" type="ORF">BWY04_00782</name>
</gene>
<name>A0A1V5ZN42_9BACT</name>
<dbReference type="EMBL" id="MWDB01000015">
    <property type="protein sequence ID" value="OQB41531.1"/>
    <property type="molecule type" value="Genomic_DNA"/>
</dbReference>
<protein>
    <submittedName>
        <fullName evidence="1">Uncharacterized protein</fullName>
    </submittedName>
</protein>
<accession>A0A1V5ZN42</accession>
<dbReference type="Proteomes" id="UP000485621">
    <property type="component" value="Unassembled WGS sequence"/>
</dbReference>
<dbReference type="AlphaFoldDB" id="A0A1V5ZN42"/>
<organism evidence="1">
    <name type="scientific">candidate division CPR1 bacterium ADurb.Bin160</name>
    <dbReference type="NCBI Taxonomy" id="1852826"/>
    <lineage>
        <taxon>Bacteria</taxon>
        <taxon>candidate division CPR1</taxon>
    </lineage>
</organism>
<proteinExistence type="predicted"/>
<sequence>MFLSFLIYSFFAKNNLDFNNLFFIHCNHKTRKETEQEQKFIEDFFD</sequence>
<reference evidence="1" key="1">
    <citation type="submission" date="2017-02" db="EMBL/GenBank/DDBJ databases">
        <title>Delving into the versatile metabolic prowess of the omnipresent phylum Bacteroidetes.</title>
        <authorList>
            <person name="Nobu M.K."/>
            <person name="Mei R."/>
            <person name="Narihiro T."/>
            <person name="Kuroda K."/>
            <person name="Liu W.-T."/>
        </authorList>
    </citation>
    <scope>NUCLEOTIDE SEQUENCE</scope>
    <source>
        <strain evidence="1">ADurb.Bin160</strain>
    </source>
</reference>
<comment type="caution">
    <text evidence="1">The sequence shown here is derived from an EMBL/GenBank/DDBJ whole genome shotgun (WGS) entry which is preliminary data.</text>
</comment>
<evidence type="ECO:0000313" key="1">
    <source>
        <dbReference type="EMBL" id="OQB41531.1"/>
    </source>
</evidence>